<proteinExistence type="inferred from homology"/>
<dbReference type="AlphaFoldDB" id="V4STS6"/>
<keyword evidence="5" id="KW-0611">Plant defense</keyword>
<dbReference type="InterPro" id="IPR057135">
    <property type="entry name" value="At4g27190-like_LRR"/>
</dbReference>
<dbReference type="Pfam" id="PF23598">
    <property type="entry name" value="LRR_14"/>
    <property type="match status" value="1"/>
</dbReference>
<dbReference type="Gene3D" id="1.10.10.10">
    <property type="entry name" value="Winged helix-like DNA-binding domain superfamily/Winged helix DNA-binding domain"/>
    <property type="match status" value="1"/>
</dbReference>
<keyword evidence="7" id="KW-0175">Coiled coil</keyword>
<dbReference type="FunFam" id="1.10.8.430:FF:000003">
    <property type="entry name" value="Probable disease resistance protein At5g66910"/>
    <property type="match status" value="1"/>
</dbReference>
<keyword evidence="2" id="KW-0433">Leucine-rich repeat</keyword>
<evidence type="ECO:0000256" key="7">
    <source>
        <dbReference type="SAM" id="Coils"/>
    </source>
</evidence>
<dbReference type="InterPro" id="IPR027417">
    <property type="entry name" value="P-loop_NTPase"/>
</dbReference>
<dbReference type="Proteomes" id="UP000030687">
    <property type="component" value="Unassembled WGS sequence"/>
</dbReference>
<dbReference type="InterPro" id="IPR032675">
    <property type="entry name" value="LRR_dom_sf"/>
</dbReference>
<sequence>MGNIFQITCDGALFNRCLDCFLGKAAYIKNLKQNLADLETELGKLIDAKEDVMREVNAAERHPMMKRLTKVEGWLSRVEAAKSDGDKLIAFGSQEIKKLCLGGYCSKNCKSSYEFGKQVARKLGDVKTLMAEEAFEKVAEEVQPPLVDERPTEPTVVGFQSQFEQVCKCLEEESVRIVGLYGMGGVGKTTLLTHIHNNFLQSPTFNCVIWVLVSKDLRLENIQETIGDLRLENIQETIGEQIGLLNDTWKNKRIEQKAQDIFRILKEKKFLLLLDDLWQRVDLTKVGVPLPGPQNNASKVVFTTRSEEVCGLMGAHTRFKVACLSNIDAWELFRQNVGEETLNSDPDILQLAQAAARECDGLPLALITIGRAMACKKTPDEWIYDIEVLRTSSSQFPGLGNEVYPLLKFSYDRLPSDTIKSCLLYCSLYPEDYCISKEKLIDCWIGEGFLTERDRIGEQKEGYHILGILLHACLLEEGGDGEVKMHDVIRDMAIWIACDIEKEKENFFVNAGVGLVEAPDVTGWEKARRLSLMHNQITNLSEIPTCPHLLTFFLNKNRFQMIPNDFFQFMPSLKVLNLSYSKLTSLPLGISKLVSLQHLDLSESDIEELPGELKALVNLKCLDLEYTGNLITIPRQLISNLSRLHVLRMFGAGHNAFDEASKDSSLFGGGEFIVEELLGLKSLEVISFTLRSSHGLQMILSSDQLRSCTRALSFQCFNDSTSLEVSALADLKQLKMLRIARSEILEELKMDCAGEVRQFVFHSLNKVEIYGCSKLKDLTFLVFAPNLKSIKVTGSHAMEAIISVGKFAEVPEVMANLNPFAKLQNLEVIGAINLKSIYWKPLRFPHLKTMSFFHCNKLKMLPLDSNSAREHSIVIRGDRMWWAQLQWEDEATRNAFLPCFKS</sequence>
<dbReference type="OrthoDB" id="664960at2759"/>
<evidence type="ECO:0000256" key="3">
    <source>
        <dbReference type="ARBA" id="ARBA00022737"/>
    </source>
</evidence>
<organism evidence="9 10">
    <name type="scientific">Citrus clementina</name>
    <name type="common">Clementine</name>
    <name type="synonym">Citrus deliciosa x Citrus sinensis</name>
    <dbReference type="NCBI Taxonomy" id="85681"/>
    <lineage>
        <taxon>Eukaryota</taxon>
        <taxon>Viridiplantae</taxon>
        <taxon>Streptophyta</taxon>
        <taxon>Embryophyta</taxon>
        <taxon>Tracheophyta</taxon>
        <taxon>Spermatophyta</taxon>
        <taxon>Magnoliopsida</taxon>
        <taxon>eudicotyledons</taxon>
        <taxon>Gunneridae</taxon>
        <taxon>Pentapetalae</taxon>
        <taxon>rosids</taxon>
        <taxon>malvids</taxon>
        <taxon>Sapindales</taxon>
        <taxon>Rutaceae</taxon>
        <taxon>Aurantioideae</taxon>
        <taxon>Citrus</taxon>
    </lineage>
</organism>
<accession>V4STS6</accession>
<keyword evidence="6" id="KW-0067">ATP-binding</keyword>
<dbReference type="InterPro" id="IPR058922">
    <property type="entry name" value="WHD_DRP"/>
</dbReference>
<dbReference type="PANTHER" id="PTHR33463">
    <property type="entry name" value="NB-ARC DOMAIN-CONTAINING PROTEIN-RELATED"/>
    <property type="match status" value="1"/>
</dbReference>
<dbReference type="Pfam" id="PF23247">
    <property type="entry name" value="LRR_RPS2"/>
    <property type="match status" value="1"/>
</dbReference>
<dbReference type="SMART" id="SM00369">
    <property type="entry name" value="LRR_TYP"/>
    <property type="match status" value="3"/>
</dbReference>
<feature type="coiled-coil region" evidence="7">
    <location>
        <begin position="28"/>
        <end position="55"/>
    </location>
</feature>
<dbReference type="PANTHER" id="PTHR33463:SF220">
    <property type="entry name" value="NB-ARC DOMAIN-CONTAINING PROTEIN"/>
    <property type="match status" value="1"/>
</dbReference>
<evidence type="ECO:0000259" key="8">
    <source>
        <dbReference type="SMART" id="SM00382"/>
    </source>
</evidence>
<dbReference type="PRINTS" id="PR00364">
    <property type="entry name" value="DISEASERSIST"/>
</dbReference>
<dbReference type="SMART" id="SM00382">
    <property type="entry name" value="AAA"/>
    <property type="match status" value="1"/>
</dbReference>
<dbReference type="KEGG" id="cic:CICLE_v10024837mg"/>
<dbReference type="InterPro" id="IPR042197">
    <property type="entry name" value="Apaf_helical"/>
</dbReference>
<dbReference type="GO" id="GO:0005524">
    <property type="term" value="F:ATP binding"/>
    <property type="evidence" value="ECO:0007669"/>
    <property type="project" value="UniProtKB-KW"/>
</dbReference>
<feature type="domain" description="AAA+ ATPase" evidence="8">
    <location>
        <begin position="174"/>
        <end position="328"/>
    </location>
</feature>
<evidence type="ECO:0000256" key="2">
    <source>
        <dbReference type="ARBA" id="ARBA00022614"/>
    </source>
</evidence>
<evidence type="ECO:0000256" key="4">
    <source>
        <dbReference type="ARBA" id="ARBA00022741"/>
    </source>
</evidence>
<comment type="similarity">
    <text evidence="1">Belongs to the disease resistance NB-LRR family.</text>
</comment>
<dbReference type="InterPro" id="IPR003591">
    <property type="entry name" value="Leu-rich_rpt_typical-subtyp"/>
</dbReference>
<evidence type="ECO:0000256" key="5">
    <source>
        <dbReference type="ARBA" id="ARBA00022821"/>
    </source>
</evidence>
<dbReference type="Gramene" id="ESR40581">
    <property type="protein sequence ID" value="ESR40581"/>
    <property type="gene ID" value="CICLE_v10024837mg"/>
</dbReference>
<dbReference type="Gene3D" id="3.80.10.10">
    <property type="entry name" value="Ribonuclease Inhibitor"/>
    <property type="match status" value="1"/>
</dbReference>
<evidence type="ECO:0000313" key="9">
    <source>
        <dbReference type="EMBL" id="ESR40581.1"/>
    </source>
</evidence>
<name>V4STS6_CITCL</name>
<dbReference type="Pfam" id="PF23559">
    <property type="entry name" value="WHD_DRP"/>
    <property type="match status" value="1"/>
</dbReference>
<dbReference type="InterPro" id="IPR002182">
    <property type="entry name" value="NB-ARC"/>
</dbReference>
<dbReference type="OMA" id="IWIACDI"/>
<dbReference type="InterPro" id="IPR036388">
    <property type="entry name" value="WH-like_DNA-bd_sf"/>
</dbReference>
<dbReference type="eggNOG" id="KOG4658">
    <property type="taxonomic scope" value="Eukaryota"/>
</dbReference>
<dbReference type="EMBL" id="KI536925">
    <property type="protein sequence ID" value="ESR40581.1"/>
    <property type="molecule type" value="Genomic_DNA"/>
</dbReference>
<dbReference type="FunFam" id="3.40.50.300:FF:001091">
    <property type="entry name" value="Probable disease resistance protein At1g61300"/>
    <property type="match status" value="1"/>
</dbReference>
<dbReference type="Gene3D" id="1.10.8.430">
    <property type="entry name" value="Helical domain of apoptotic protease-activating factors"/>
    <property type="match status" value="1"/>
</dbReference>
<evidence type="ECO:0000256" key="6">
    <source>
        <dbReference type="ARBA" id="ARBA00022840"/>
    </source>
</evidence>
<dbReference type="GO" id="GO:0006952">
    <property type="term" value="P:defense response"/>
    <property type="evidence" value="ECO:0007669"/>
    <property type="project" value="UniProtKB-KW"/>
</dbReference>
<protein>
    <recommendedName>
        <fullName evidence="8">AAA+ ATPase domain-containing protein</fullName>
    </recommendedName>
</protein>
<dbReference type="InterPro" id="IPR055414">
    <property type="entry name" value="LRR_R13L4/SHOC2-like"/>
</dbReference>
<dbReference type="InParanoid" id="V4STS6"/>
<dbReference type="SUPFAM" id="SSF52540">
    <property type="entry name" value="P-loop containing nucleoside triphosphate hydrolases"/>
    <property type="match status" value="1"/>
</dbReference>
<dbReference type="Pfam" id="PF00931">
    <property type="entry name" value="NB-ARC"/>
    <property type="match status" value="1"/>
</dbReference>
<keyword evidence="4" id="KW-0547">Nucleotide-binding</keyword>
<evidence type="ECO:0000256" key="1">
    <source>
        <dbReference type="ARBA" id="ARBA00008894"/>
    </source>
</evidence>
<dbReference type="FunFam" id="1.10.10.10:FF:000322">
    <property type="entry name" value="Probable disease resistance protein At1g63360"/>
    <property type="match status" value="1"/>
</dbReference>
<dbReference type="Gene3D" id="3.40.50.300">
    <property type="entry name" value="P-loop containing nucleotide triphosphate hydrolases"/>
    <property type="match status" value="1"/>
</dbReference>
<evidence type="ECO:0000313" key="10">
    <source>
        <dbReference type="Proteomes" id="UP000030687"/>
    </source>
</evidence>
<reference evidence="9 10" key="1">
    <citation type="submission" date="2013-10" db="EMBL/GenBank/DDBJ databases">
        <authorList>
            <consortium name="International Citrus Genome Consortium"/>
            <person name="Jenkins J."/>
            <person name="Schmutz J."/>
            <person name="Prochnik S."/>
            <person name="Rokhsar D."/>
            <person name="Gmitter F."/>
            <person name="Ollitrault P."/>
            <person name="Machado M."/>
            <person name="Talon M."/>
            <person name="Wincker P."/>
            <person name="Jaillon O."/>
            <person name="Morgante M."/>
        </authorList>
    </citation>
    <scope>NUCLEOTIDE SEQUENCE</scope>
    <source>
        <strain evidence="10">cv. Clemenules</strain>
    </source>
</reference>
<dbReference type="SUPFAM" id="SSF52058">
    <property type="entry name" value="L domain-like"/>
    <property type="match status" value="1"/>
</dbReference>
<dbReference type="InterPro" id="IPR050905">
    <property type="entry name" value="Plant_NBS-LRR"/>
</dbReference>
<gene>
    <name evidence="9" type="ORF">CICLE_v10024837mg</name>
</gene>
<dbReference type="GO" id="GO:0043531">
    <property type="term" value="F:ADP binding"/>
    <property type="evidence" value="ECO:0007669"/>
    <property type="project" value="InterPro"/>
</dbReference>
<keyword evidence="10" id="KW-1185">Reference proteome</keyword>
<dbReference type="InterPro" id="IPR003593">
    <property type="entry name" value="AAA+_ATPase"/>
</dbReference>
<keyword evidence="3" id="KW-0677">Repeat</keyword>